<dbReference type="PANTHER" id="PTHR30137:SF16">
    <property type="entry name" value="BLL0895 PROTEIN"/>
    <property type="match status" value="1"/>
</dbReference>
<keyword evidence="8" id="KW-1185">Reference proteome</keyword>
<evidence type="ECO:0000313" key="7">
    <source>
        <dbReference type="EMBL" id="MFB9444187.1"/>
    </source>
</evidence>
<dbReference type="PANTHER" id="PTHR30137">
    <property type="entry name" value="LUCIFERASE-LIKE MONOOXYGENASE"/>
    <property type="match status" value="1"/>
</dbReference>
<reference evidence="7 8" key="1">
    <citation type="submission" date="2024-09" db="EMBL/GenBank/DDBJ databases">
        <authorList>
            <person name="Sun Q."/>
            <person name="Mori K."/>
        </authorList>
    </citation>
    <scope>NUCLEOTIDE SEQUENCE [LARGE SCALE GENOMIC DNA]</scope>
    <source>
        <strain evidence="7 8">JCM 3307</strain>
    </source>
</reference>
<keyword evidence="3 7" id="KW-0560">Oxidoreductase</keyword>
<protein>
    <submittedName>
        <fullName evidence="7">LLM class flavin-dependent oxidoreductase</fullName>
        <ecNumber evidence="7">1.-.-.-</ecNumber>
    </submittedName>
</protein>
<evidence type="ECO:0000256" key="3">
    <source>
        <dbReference type="ARBA" id="ARBA00023002"/>
    </source>
</evidence>
<evidence type="ECO:0000313" key="8">
    <source>
        <dbReference type="Proteomes" id="UP001589608"/>
    </source>
</evidence>
<comment type="caution">
    <text evidence="7">The sequence shown here is derived from an EMBL/GenBank/DDBJ whole genome shotgun (WGS) entry which is preliminary data.</text>
</comment>
<dbReference type="Gene3D" id="3.20.20.30">
    <property type="entry name" value="Luciferase-like domain"/>
    <property type="match status" value="1"/>
</dbReference>
<dbReference type="EMBL" id="JBHMCA010000025">
    <property type="protein sequence ID" value="MFB9444187.1"/>
    <property type="molecule type" value="Genomic_DNA"/>
</dbReference>
<comment type="similarity">
    <text evidence="1">Belongs to the bacterial luciferase oxidoreductase family.</text>
</comment>
<name>A0ABV5M5R0_9ACTN</name>
<dbReference type="RefSeq" id="WP_223105158.1">
    <property type="nucleotide sequence ID" value="NZ_CP061913.1"/>
</dbReference>
<gene>
    <name evidence="7" type="ORF">ACFFTR_13990</name>
</gene>
<organism evidence="7 8">
    <name type="scientific">Dactylosporangium vinaceum</name>
    <dbReference type="NCBI Taxonomy" id="53362"/>
    <lineage>
        <taxon>Bacteria</taxon>
        <taxon>Bacillati</taxon>
        <taxon>Actinomycetota</taxon>
        <taxon>Actinomycetes</taxon>
        <taxon>Micromonosporales</taxon>
        <taxon>Micromonosporaceae</taxon>
        <taxon>Dactylosporangium</taxon>
    </lineage>
</organism>
<evidence type="ECO:0000256" key="2">
    <source>
        <dbReference type="ARBA" id="ARBA00022630"/>
    </source>
</evidence>
<evidence type="ECO:0000259" key="6">
    <source>
        <dbReference type="Pfam" id="PF00296"/>
    </source>
</evidence>
<proteinExistence type="inferred from homology"/>
<feature type="region of interest" description="Disordered" evidence="5">
    <location>
        <begin position="388"/>
        <end position="414"/>
    </location>
</feature>
<evidence type="ECO:0000256" key="5">
    <source>
        <dbReference type="SAM" id="MobiDB-lite"/>
    </source>
</evidence>
<feature type="domain" description="Luciferase-like" evidence="6">
    <location>
        <begin position="19"/>
        <end position="318"/>
    </location>
</feature>
<sequence length="414" mass="45835">MTGPGRGVEAAQPQRIGFGVLMFPIHRPTHNPTLQLEGDLELAELCDRLGFDEFWFGEHHSGGWQIIGAPELMIAAAAQRTARIRLGTGVSTLSYHHPLTLLDRIVQLDHLTRGRLIFGVGAGALALDSTMIGHDPMEARRMMEESLETMTELLRFAGPVSRSTDWFELRDGYLHLAPYDEQLDIRVAVFRSPSGPRLAGRFGAGMLSFGASAAVGLGSENPMTTAWDIYAERAAQFGQAADRRRWSVMSPMHLAETEHQARREVRWGLPAYIGYIRQILPMNVPVDLDDADAVVDVLHTVGHAVIGTPEMAIAHIERMLQISGGFGTFVIEHADLADPEATRRSYELFARRVIPHFTGALRPRLAAYARELEHDGLTRRTMAAAQAKAGVEHSRERAALRIPRQREGAHDDAR</sequence>
<dbReference type="InterPro" id="IPR011251">
    <property type="entry name" value="Luciferase-like_dom"/>
</dbReference>
<dbReference type="SUPFAM" id="SSF51679">
    <property type="entry name" value="Bacterial luciferase-like"/>
    <property type="match status" value="1"/>
</dbReference>
<keyword evidence="2" id="KW-0285">Flavoprotein</keyword>
<evidence type="ECO:0000256" key="1">
    <source>
        <dbReference type="ARBA" id="ARBA00010426"/>
    </source>
</evidence>
<evidence type="ECO:0000256" key="4">
    <source>
        <dbReference type="ARBA" id="ARBA00023033"/>
    </source>
</evidence>
<dbReference type="Proteomes" id="UP001589608">
    <property type="component" value="Unassembled WGS sequence"/>
</dbReference>
<dbReference type="InterPro" id="IPR050766">
    <property type="entry name" value="Bact_Lucif_Oxidored"/>
</dbReference>
<dbReference type="EC" id="1.-.-.-" evidence="7"/>
<accession>A0ABV5M5R0</accession>
<dbReference type="InterPro" id="IPR036661">
    <property type="entry name" value="Luciferase-like_sf"/>
</dbReference>
<keyword evidence="4" id="KW-0503">Monooxygenase</keyword>
<feature type="compositionally biased region" description="Basic and acidic residues" evidence="5">
    <location>
        <begin position="390"/>
        <end position="414"/>
    </location>
</feature>
<dbReference type="GO" id="GO:0016491">
    <property type="term" value="F:oxidoreductase activity"/>
    <property type="evidence" value="ECO:0007669"/>
    <property type="project" value="UniProtKB-KW"/>
</dbReference>
<dbReference type="Pfam" id="PF00296">
    <property type="entry name" value="Bac_luciferase"/>
    <property type="match status" value="1"/>
</dbReference>